<comment type="caution">
    <text evidence="1">The sequence shown here is derived from an EMBL/GenBank/DDBJ whole genome shotgun (WGS) entry which is preliminary data.</text>
</comment>
<organism evidence="1 2">
    <name type="scientific">Archangium violaceum Cb vi76</name>
    <dbReference type="NCBI Taxonomy" id="1406225"/>
    <lineage>
        <taxon>Bacteria</taxon>
        <taxon>Pseudomonadati</taxon>
        <taxon>Myxococcota</taxon>
        <taxon>Myxococcia</taxon>
        <taxon>Myxococcales</taxon>
        <taxon>Cystobacterineae</taxon>
        <taxon>Archangiaceae</taxon>
        <taxon>Archangium</taxon>
    </lineage>
</organism>
<dbReference type="Proteomes" id="UP000028547">
    <property type="component" value="Unassembled WGS sequence"/>
</dbReference>
<gene>
    <name evidence="1" type="ORF">Q664_09270</name>
</gene>
<evidence type="ECO:0000313" key="2">
    <source>
        <dbReference type="Proteomes" id="UP000028547"/>
    </source>
</evidence>
<protein>
    <recommendedName>
        <fullName evidence="3">GAF domain-containing protein</fullName>
    </recommendedName>
</protein>
<dbReference type="EMBL" id="JPMI01000055">
    <property type="protein sequence ID" value="KFA93370.1"/>
    <property type="molecule type" value="Genomic_DNA"/>
</dbReference>
<accession>A0A084SY35</accession>
<dbReference type="AlphaFoldDB" id="A0A084SY35"/>
<sequence length="68" mass="7483">MMAVQTRKARERDYMGTLLVRPLDEREWPTREAVARAFVLEAAVVGVLARAVTEASRNQAKLAGARAG</sequence>
<evidence type="ECO:0000313" key="1">
    <source>
        <dbReference type="EMBL" id="KFA93370.1"/>
    </source>
</evidence>
<name>A0A084SY35_9BACT</name>
<proteinExistence type="predicted"/>
<reference evidence="1 2" key="1">
    <citation type="submission" date="2014-07" db="EMBL/GenBank/DDBJ databases">
        <title>Draft Genome Sequence of Gephyronic Acid Producer, Cystobacter violaceus Strain Cb vi76.</title>
        <authorList>
            <person name="Stevens D.C."/>
            <person name="Young J."/>
            <person name="Carmichael R."/>
            <person name="Tan J."/>
            <person name="Taylor R.E."/>
        </authorList>
    </citation>
    <scope>NUCLEOTIDE SEQUENCE [LARGE SCALE GENOMIC DNA]</scope>
    <source>
        <strain evidence="1 2">Cb vi76</strain>
    </source>
</reference>
<evidence type="ECO:0008006" key="3">
    <source>
        <dbReference type="Google" id="ProtNLM"/>
    </source>
</evidence>